<evidence type="ECO:0000259" key="5">
    <source>
        <dbReference type="Pfam" id="PF02775"/>
    </source>
</evidence>
<evidence type="ECO:0000313" key="7">
    <source>
        <dbReference type="EMBL" id="PWK79104.1"/>
    </source>
</evidence>
<dbReference type="PANTHER" id="PTHR42981:SF2">
    <property type="entry name" value="PYRUVATE DEHYDROGENASE [UBIQUINONE]"/>
    <property type="match status" value="1"/>
</dbReference>
<dbReference type="RefSeq" id="WP_109607326.1">
    <property type="nucleotide sequence ID" value="NZ_QGHA01000002.1"/>
</dbReference>
<dbReference type="GO" id="GO:0030976">
    <property type="term" value="F:thiamine pyrophosphate binding"/>
    <property type="evidence" value="ECO:0007669"/>
    <property type="project" value="InterPro"/>
</dbReference>
<dbReference type="Pfam" id="PF02776">
    <property type="entry name" value="TPP_enzyme_N"/>
    <property type="match status" value="1"/>
</dbReference>
<dbReference type="InterPro" id="IPR047212">
    <property type="entry name" value="TPP_POXB-like"/>
</dbReference>
<dbReference type="InterPro" id="IPR012000">
    <property type="entry name" value="Thiamin_PyroP_enz_cen_dom"/>
</dbReference>
<dbReference type="InterPro" id="IPR029061">
    <property type="entry name" value="THDP-binding"/>
</dbReference>
<dbReference type="SUPFAM" id="SSF52518">
    <property type="entry name" value="Thiamin diphosphate-binding fold (THDP-binding)"/>
    <property type="match status" value="2"/>
</dbReference>
<comment type="similarity">
    <text evidence="1 3">Belongs to the TPP enzyme family.</text>
</comment>
<evidence type="ECO:0000313" key="8">
    <source>
        <dbReference type="Proteomes" id="UP000245678"/>
    </source>
</evidence>
<dbReference type="InterPro" id="IPR047211">
    <property type="entry name" value="POXB-like"/>
</dbReference>
<dbReference type="GO" id="GO:0019752">
    <property type="term" value="P:carboxylic acid metabolic process"/>
    <property type="evidence" value="ECO:0007669"/>
    <property type="project" value="UniProtKB-ARBA"/>
</dbReference>
<dbReference type="InterPro" id="IPR000399">
    <property type="entry name" value="TPP-bd_CS"/>
</dbReference>
<dbReference type="PANTHER" id="PTHR42981">
    <property type="entry name" value="PYRUVATE DEHYDROGENASE [UBIQUINONE]"/>
    <property type="match status" value="1"/>
</dbReference>
<dbReference type="GO" id="GO:0003824">
    <property type="term" value="F:catalytic activity"/>
    <property type="evidence" value="ECO:0007669"/>
    <property type="project" value="InterPro"/>
</dbReference>
<evidence type="ECO:0000256" key="3">
    <source>
        <dbReference type="RuleBase" id="RU362132"/>
    </source>
</evidence>
<feature type="domain" description="Thiamine pyrophosphate enzyme TPP-binding" evidence="5">
    <location>
        <begin position="380"/>
        <end position="526"/>
    </location>
</feature>
<dbReference type="InterPro" id="IPR011766">
    <property type="entry name" value="TPP_enzyme_TPP-bd"/>
</dbReference>
<evidence type="ECO:0000259" key="6">
    <source>
        <dbReference type="Pfam" id="PF02776"/>
    </source>
</evidence>
<feature type="domain" description="Thiamine pyrophosphate enzyme central" evidence="4">
    <location>
        <begin position="190"/>
        <end position="318"/>
    </location>
</feature>
<sequence>MAKKVAEQLVDTLLQAGIKRIYAITGDSLNELNDAVRRKPELKWIHVRNEEAGAFAASADAQLSGLACCAGSSGPGHVHLVNGLYDAHRAGAPVLAIASTCATKEFGSGYFQETNTIKLFDDCSYYNQVAANNKQVPRMTQAAIQTAIQRKGVGVLGFPGDVAGEDAVEIESSVNNFFCKANITPVQQELEQLAELINRHHKICIFGGIGCEDAHDEVVELAALLKATVGYSFRGKMFLEHDNPYEVGMTGLLGLPAAYHAMHESDLVILLGTDFPYTQFYPQDKKIVQVDIRPENLGRRAKLHQGLYGDIKSTVKALLPLLDEKTDRSFLDAQLHVHAKVKAQQEAYIKDWGKQDAIHPEALASLIDKYASADAVFTCDTGMCNVWSARHIKANGKRSMIGSFVHGSMANAMPHAIGAALACPERQVVAMCGDGGISMLLGDLATVKQYNLPIKIIVFNNRALGMVKLEMEVMGIPDYEVDMQNPNFTLVAEAMGIKGITINDPADLEKGISEAFAFDGPVLVNVLTDGTALAMPPHIELKMVKGMAVSMTKMMLGGKFDEVLATVKGNYKHLPEIFD</sequence>
<dbReference type="CDD" id="cd02014">
    <property type="entry name" value="TPP_POX"/>
    <property type="match status" value="1"/>
</dbReference>
<organism evidence="7 8">
    <name type="scientific">Mucilaginibacter oryzae</name>
    <dbReference type="NCBI Taxonomy" id="468058"/>
    <lineage>
        <taxon>Bacteria</taxon>
        <taxon>Pseudomonadati</taxon>
        <taxon>Bacteroidota</taxon>
        <taxon>Sphingobacteriia</taxon>
        <taxon>Sphingobacteriales</taxon>
        <taxon>Sphingobacteriaceae</taxon>
        <taxon>Mucilaginibacter</taxon>
    </lineage>
</organism>
<dbReference type="AlphaFoldDB" id="A0A316HD74"/>
<name>A0A316HD74_9SPHI</name>
<dbReference type="InterPro" id="IPR047210">
    <property type="entry name" value="TPP_PYR_POXB-like"/>
</dbReference>
<keyword evidence="7" id="KW-0670">Pyruvate</keyword>
<proteinExistence type="inferred from homology"/>
<keyword evidence="2 3" id="KW-0786">Thiamine pyrophosphate</keyword>
<evidence type="ECO:0000256" key="1">
    <source>
        <dbReference type="ARBA" id="ARBA00007812"/>
    </source>
</evidence>
<dbReference type="EMBL" id="QGHA01000002">
    <property type="protein sequence ID" value="PWK79104.1"/>
    <property type="molecule type" value="Genomic_DNA"/>
</dbReference>
<dbReference type="PROSITE" id="PS00187">
    <property type="entry name" value="TPP_ENZYMES"/>
    <property type="match status" value="1"/>
</dbReference>
<dbReference type="Proteomes" id="UP000245678">
    <property type="component" value="Unassembled WGS sequence"/>
</dbReference>
<dbReference type="Pfam" id="PF00205">
    <property type="entry name" value="TPP_enzyme_M"/>
    <property type="match status" value="1"/>
</dbReference>
<accession>A0A316HD74</accession>
<dbReference type="Pfam" id="PF02775">
    <property type="entry name" value="TPP_enzyme_C"/>
    <property type="match status" value="1"/>
</dbReference>
<protein>
    <submittedName>
        <fullName evidence="7">Pyruvate dehydrogenase (Quinone)</fullName>
    </submittedName>
</protein>
<feature type="domain" description="Thiamine pyrophosphate enzyme N-terminal TPP-binding" evidence="6">
    <location>
        <begin position="4"/>
        <end position="116"/>
    </location>
</feature>
<dbReference type="InterPro" id="IPR029035">
    <property type="entry name" value="DHS-like_NAD/FAD-binding_dom"/>
</dbReference>
<dbReference type="SUPFAM" id="SSF52467">
    <property type="entry name" value="DHS-like NAD/FAD-binding domain"/>
    <property type="match status" value="1"/>
</dbReference>
<reference evidence="7 8" key="1">
    <citation type="submission" date="2018-05" db="EMBL/GenBank/DDBJ databases">
        <title>Genomic Encyclopedia of Archaeal and Bacterial Type Strains, Phase II (KMG-II): from individual species to whole genera.</title>
        <authorList>
            <person name="Goeker M."/>
        </authorList>
    </citation>
    <scope>NUCLEOTIDE SEQUENCE [LARGE SCALE GENOMIC DNA]</scope>
    <source>
        <strain evidence="7 8">DSM 19975</strain>
    </source>
</reference>
<comment type="caution">
    <text evidence="7">The sequence shown here is derived from an EMBL/GenBank/DDBJ whole genome shotgun (WGS) entry which is preliminary data.</text>
</comment>
<evidence type="ECO:0000259" key="4">
    <source>
        <dbReference type="Pfam" id="PF00205"/>
    </source>
</evidence>
<dbReference type="Gene3D" id="3.40.50.1220">
    <property type="entry name" value="TPP-binding domain"/>
    <property type="match status" value="1"/>
</dbReference>
<evidence type="ECO:0000256" key="2">
    <source>
        <dbReference type="ARBA" id="ARBA00023052"/>
    </source>
</evidence>
<dbReference type="CDD" id="cd07039">
    <property type="entry name" value="TPP_PYR_POX"/>
    <property type="match status" value="1"/>
</dbReference>
<keyword evidence="8" id="KW-1185">Reference proteome</keyword>
<dbReference type="GO" id="GO:0000287">
    <property type="term" value="F:magnesium ion binding"/>
    <property type="evidence" value="ECO:0007669"/>
    <property type="project" value="InterPro"/>
</dbReference>
<dbReference type="Gene3D" id="3.40.50.970">
    <property type="match status" value="2"/>
</dbReference>
<gene>
    <name evidence="7" type="ORF">LX99_01560</name>
</gene>
<dbReference type="InterPro" id="IPR012001">
    <property type="entry name" value="Thiamin_PyroP_enz_TPP-bd_dom"/>
</dbReference>